<keyword evidence="19" id="KW-1185">Reference proteome</keyword>
<dbReference type="GO" id="GO:0006284">
    <property type="term" value="P:base-excision repair"/>
    <property type="evidence" value="ECO:0007669"/>
    <property type="project" value="InterPro"/>
</dbReference>
<reference evidence="18" key="1">
    <citation type="journal article" date="2014" name="Int. J. Syst. Evol. Microbiol.">
        <title>Complete genome sequence of Corynebacterium casei LMG S-19264T (=DSM 44701T), isolated from a smear-ripened cheese.</title>
        <authorList>
            <consortium name="US DOE Joint Genome Institute (JGI-PGF)"/>
            <person name="Walter F."/>
            <person name="Albersmeier A."/>
            <person name="Kalinowski J."/>
            <person name="Ruckert C."/>
        </authorList>
    </citation>
    <scope>NUCLEOTIDE SEQUENCE</scope>
    <source>
        <strain evidence="18">KCTC 32501</strain>
    </source>
</reference>
<dbReference type="NCBIfam" id="NF002211">
    <property type="entry name" value="PRK01103.1"/>
    <property type="match status" value="1"/>
</dbReference>
<dbReference type="PROSITE" id="PS01242">
    <property type="entry name" value="ZF_FPG_1"/>
    <property type="match status" value="1"/>
</dbReference>
<keyword evidence="8 15" id="KW-0862">Zinc</keyword>
<dbReference type="FunFam" id="1.10.8.50:FF:000003">
    <property type="entry name" value="Formamidopyrimidine-DNA glycosylase"/>
    <property type="match status" value="1"/>
</dbReference>
<dbReference type="HAMAP" id="MF_00103">
    <property type="entry name" value="Fapy_DNA_glycosyl"/>
    <property type="match status" value="1"/>
</dbReference>
<evidence type="ECO:0000256" key="4">
    <source>
        <dbReference type="ARBA" id="ARBA00022723"/>
    </source>
</evidence>
<evidence type="ECO:0000256" key="2">
    <source>
        <dbReference type="ARBA" id="ARBA00009409"/>
    </source>
</evidence>
<dbReference type="EC" id="3.2.2.23" evidence="15"/>
<dbReference type="Proteomes" id="UP000614287">
    <property type="component" value="Unassembled WGS sequence"/>
</dbReference>
<evidence type="ECO:0000256" key="15">
    <source>
        <dbReference type="HAMAP-Rule" id="MF_00103"/>
    </source>
</evidence>
<dbReference type="GO" id="GO:0034039">
    <property type="term" value="F:8-oxo-7,8-dihydroguanine DNA N-glycosylase activity"/>
    <property type="evidence" value="ECO:0007669"/>
    <property type="project" value="TreeGrafter"/>
</dbReference>
<dbReference type="InterPro" id="IPR015886">
    <property type="entry name" value="H2TH_FPG"/>
</dbReference>
<gene>
    <name evidence="15 18" type="primary">mutM</name>
    <name evidence="15" type="synonym">fpg</name>
    <name evidence="18" type="ORF">GCM10009007_11580</name>
</gene>
<keyword evidence="13 15" id="KW-0326">Glycosidase</keyword>
<keyword evidence="5 15" id="KW-0227">DNA damage</keyword>
<evidence type="ECO:0000313" key="18">
    <source>
        <dbReference type="EMBL" id="GHA72289.1"/>
    </source>
</evidence>
<dbReference type="EC" id="4.2.99.18" evidence="15"/>
<feature type="binding site" evidence="15">
    <location>
        <position position="159"/>
    </location>
    <ligand>
        <name>DNA</name>
        <dbReference type="ChEBI" id="CHEBI:16991"/>
    </ligand>
</feature>
<keyword evidence="12 15" id="KW-0511">Multifunctional enzyme</keyword>
<comment type="catalytic activity">
    <reaction evidence="14 15">
        <text>2'-deoxyribonucleotide-(2'-deoxyribose 5'-phosphate)-2'-deoxyribonucleotide-DNA = a 3'-end 2'-deoxyribonucleotide-(2,3-dehydro-2,3-deoxyribose 5'-phosphate)-DNA + a 5'-end 5'-phospho-2'-deoxyribonucleoside-DNA + H(+)</text>
        <dbReference type="Rhea" id="RHEA:66592"/>
        <dbReference type="Rhea" id="RHEA-COMP:13180"/>
        <dbReference type="Rhea" id="RHEA-COMP:16897"/>
        <dbReference type="Rhea" id="RHEA-COMP:17067"/>
        <dbReference type="ChEBI" id="CHEBI:15378"/>
        <dbReference type="ChEBI" id="CHEBI:136412"/>
        <dbReference type="ChEBI" id="CHEBI:157695"/>
        <dbReference type="ChEBI" id="CHEBI:167181"/>
        <dbReference type="EC" id="4.2.99.18"/>
    </reaction>
</comment>
<organism evidence="18 19">
    <name type="scientific">Formosimonas limnophila</name>
    <dbReference type="NCBI Taxonomy" id="1384487"/>
    <lineage>
        <taxon>Bacteria</taxon>
        <taxon>Pseudomonadati</taxon>
        <taxon>Pseudomonadota</taxon>
        <taxon>Betaproteobacteria</taxon>
        <taxon>Burkholderiales</taxon>
        <taxon>Burkholderiaceae</taxon>
        <taxon>Formosimonas</taxon>
    </lineage>
</organism>
<dbReference type="CDD" id="cd08966">
    <property type="entry name" value="EcFpg-like_N"/>
    <property type="match status" value="1"/>
</dbReference>
<feature type="binding site" evidence="15">
    <location>
        <position position="114"/>
    </location>
    <ligand>
        <name>DNA</name>
        <dbReference type="ChEBI" id="CHEBI:16991"/>
    </ligand>
</feature>
<dbReference type="InterPro" id="IPR010663">
    <property type="entry name" value="Znf_FPG/IleRS"/>
</dbReference>
<dbReference type="GO" id="GO:0003684">
    <property type="term" value="F:damaged DNA binding"/>
    <property type="evidence" value="ECO:0007669"/>
    <property type="project" value="InterPro"/>
</dbReference>
<name>A0A8J3G0L9_9BURK</name>
<evidence type="ECO:0000256" key="12">
    <source>
        <dbReference type="ARBA" id="ARBA00023268"/>
    </source>
</evidence>
<dbReference type="SMART" id="SM00898">
    <property type="entry name" value="Fapy_DNA_glyco"/>
    <property type="match status" value="1"/>
</dbReference>
<accession>A0A8J3G0L9</accession>
<dbReference type="SMART" id="SM01232">
    <property type="entry name" value="H2TH"/>
    <property type="match status" value="1"/>
</dbReference>
<evidence type="ECO:0000313" key="19">
    <source>
        <dbReference type="Proteomes" id="UP000614287"/>
    </source>
</evidence>
<evidence type="ECO:0000256" key="5">
    <source>
        <dbReference type="ARBA" id="ARBA00022763"/>
    </source>
</evidence>
<dbReference type="SUPFAM" id="SSF46946">
    <property type="entry name" value="S13-like H2TH domain"/>
    <property type="match status" value="1"/>
</dbReference>
<dbReference type="SUPFAM" id="SSF81624">
    <property type="entry name" value="N-terminal domain of MutM-like DNA repair proteins"/>
    <property type="match status" value="1"/>
</dbReference>
<keyword evidence="11 15" id="KW-0456">Lyase</keyword>
<dbReference type="PROSITE" id="PS51066">
    <property type="entry name" value="ZF_FPG_2"/>
    <property type="match status" value="1"/>
</dbReference>
<feature type="active site" description="Schiff-base intermediate with DNA" evidence="15">
    <location>
        <position position="2"/>
    </location>
</feature>
<evidence type="ECO:0000256" key="10">
    <source>
        <dbReference type="ARBA" id="ARBA00023204"/>
    </source>
</evidence>
<dbReference type="Gene3D" id="1.10.8.50">
    <property type="match status" value="1"/>
</dbReference>
<dbReference type="InterPro" id="IPR010979">
    <property type="entry name" value="Ribosomal_uS13-like_H2TH"/>
</dbReference>
<comment type="subunit">
    <text evidence="3 15">Monomer.</text>
</comment>
<dbReference type="AlphaFoldDB" id="A0A8J3G0L9"/>
<dbReference type="SUPFAM" id="SSF57716">
    <property type="entry name" value="Glucocorticoid receptor-like (DNA-binding domain)"/>
    <property type="match status" value="1"/>
</dbReference>
<keyword evidence="4 15" id="KW-0479">Metal-binding</keyword>
<feature type="active site" description="Proton donor; for delta-elimination activity" evidence="15">
    <location>
        <position position="268"/>
    </location>
</feature>
<dbReference type="Pfam" id="PF06831">
    <property type="entry name" value="H2TH"/>
    <property type="match status" value="1"/>
</dbReference>
<feature type="domain" description="FPG-type" evidence="16">
    <location>
        <begin position="244"/>
        <end position="278"/>
    </location>
</feature>
<dbReference type="Pfam" id="PF01149">
    <property type="entry name" value="Fapy_DNA_glyco"/>
    <property type="match status" value="1"/>
</dbReference>
<protein>
    <recommendedName>
        <fullName evidence="15">Formamidopyrimidine-DNA glycosylase</fullName>
        <shortName evidence="15">Fapy-DNA glycosylase</shortName>
        <ecNumber evidence="15">3.2.2.23</ecNumber>
    </recommendedName>
    <alternativeName>
        <fullName evidence="15">DNA-(apurinic or apyrimidinic site) lyase MutM</fullName>
        <shortName evidence="15">AP lyase MutM</shortName>
        <ecNumber evidence="15">4.2.99.18</ecNumber>
    </alternativeName>
</protein>
<evidence type="ECO:0000256" key="8">
    <source>
        <dbReference type="ARBA" id="ARBA00022833"/>
    </source>
</evidence>
<reference evidence="18" key="2">
    <citation type="submission" date="2020-09" db="EMBL/GenBank/DDBJ databases">
        <authorList>
            <person name="Sun Q."/>
            <person name="Kim S."/>
        </authorList>
    </citation>
    <scope>NUCLEOTIDE SEQUENCE</scope>
    <source>
        <strain evidence="18">KCTC 32501</strain>
    </source>
</reference>
<comment type="catalytic activity">
    <reaction evidence="1 15">
        <text>Hydrolysis of DNA containing ring-opened 7-methylguanine residues, releasing 2,6-diamino-4-hydroxy-5-(N-methyl)formamidopyrimidine.</text>
        <dbReference type="EC" id="3.2.2.23"/>
    </reaction>
</comment>
<evidence type="ECO:0000256" key="1">
    <source>
        <dbReference type="ARBA" id="ARBA00001668"/>
    </source>
</evidence>
<dbReference type="PANTHER" id="PTHR22993:SF9">
    <property type="entry name" value="FORMAMIDOPYRIMIDINE-DNA GLYCOSYLASE"/>
    <property type="match status" value="1"/>
</dbReference>
<feature type="active site" description="Proton donor" evidence="15">
    <location>
        <position position="3"/>
    </location>
</feature>
<dbReference type="Pfam" id="PF06827">
    <property type="entry name" value="zf-FPG_IleRS"/>
    <property type="match status" value="1"/>
</dbReference>
<comment type="similarity">
    <text evidence="2 15">Belongs to the FPG family.</text>
</comment>
<dbReference type="InterPro" id="IPR015887">
    <property type="entry name" value="DNA_glyclase_Znf_dom_DNA_BS"/>
</dbReference>
<comment type="cofactor">
    <cofactor evidence="15">
        <name>Zn(2+)</name>
        <dbReference type="ChEBI" id="CHEBI:29105"/>
    </cofactor>
    <text evidence="15">Binds 1 zinc ion per subunit.</text>
</comment>
<evidence type="ECO:0000256" key="9">
    <source>
        <dbReference type="ARBA" id="ARBA00023125"/>
    </source>
</evidence>
<dbReference type="InterPro" id="IPR035937">
    <property type="entry name" value="FPG_N"/>
</dbReference>
<keyword evidence="9 15" id="KW-0238">DNA-binding</keyword>
<feature type="binding site" evidence="15">
    <location>
        <position position="96"/>
    </location>
    <ligand>
        <name>DNA</name>
        <dbReference type="ChEBI" id="CHEBI:16991"/>
    </ligand>
</feature>
<evidence type="ECO:0000256" key="6">
    <source>
        <dbReference type="ARBA" id="ARBA00022771"/>
    </source>
</evidence>
<feature type="domain" description="Formamidopyrimidine-DNA glycosylase catalytic" evidence="17">
    <location>
        <begin position="2"/>
        <end position="117"/>
    </location>
</feature>
<sequence length="283" mass="32051">MPELPEVEVSRLGIAPHVEQHTMSQFIVRNPNLRWPVDARLTQLLKNALITHTSRRGKYLILHVKCVNDVRGVLMIHLGMSGSLRIVTHDTAVQKHDHIDWVFASHRLRYRDPRRFGSVLWHDETEGDYLLHPRLATLGIEPFDEAFDGGYFYERAAKRSQAIKVVLLGGEIVVGVGNIYASEVLFDSKIHPATPANQLTRRECNIIAKHVKKVLSAAIARGGSTLKDFVHSDGSSGYFQLEAHVYDRANLPCLMCKTPIEHIIQAQRATYFCPHCQPERPNK</sequence>
<comment type="caution">
    <text evidence="18">The sequence shown here is derived from an EMBL/GenBank/DDBJ whole genome shotgun (WGS) entry which is preliminary data.</text>
</comment>
<evidence type="ECO:0000256" key="13">
    <source>
        <dbReference type="ARBA" id="ARBA00023295"/>
    </source>
</evidence>
<evidence type="ECO:0000256" key="3">
    <source>
        <dbReference type="ARBA" id="ARBA00011245"/>
    </source>
</evidence>
<evidence type="ECO:0000256" key="14">
    <source>
        <dbReference type="ARBA" id="ARBA00044632"/>
    </source>
</evidence>
<evidence type="ECO:0000259" key="17">
    <source>
        <dbReference type="PROSITE" id="PS51068"/>
    </source>
</evidence>
<keyword evidence="10 15" id="KW-0234">DNA repair</keyword>
<dbReference type="InterPro" id="IPR012319">
    <property type="entry name" value="FPG_cat"/>
</dbReference>
<dbReference type="EMBL" id="BMZG01000005">
    <property type="protein sequence ID" value="GHA72289.1"/>
    <property type="molecule type" value="Genomic_DNA"/>
</dbReference>
<dbReference type="InterPro" id="IPR020629">
    <property type="entry name" value="FPG_Glyclase"/>
</dbReference>
<dbReference type="InterPro" id="IPR000214">
    <property type="entry name" value="Znf_DNA_glyclase/AP_lyase"/>
</dbReference>
<dbReference type="RefSeq" id="WP_189492937.1">
    <property type="nucleotide sequence ID" value="NZ_BMZG01000005.1"/>
</dbReference>
<dbReference type="PANTHER" id="PTHR22993">
    <property type="entry name" value="FORMAMIDOPYRIMIDINE-DNA GLYCOSYLASE"/>
    <property type="match status" value="1"/>
</dbReference>
<keyword evidence="6 15" id="KW-0863">Zinc-finger</keyword>
<dbReference type="GO" id="GO:0008270">
    <property type="term" value="F:zinc ion binding"/>
    <property type="evidence" value="ECO:0007669"/>
    <property type="project" value="UniProtKB-UniRule"/>
</dbReference>
<evidence type="ECO:0000256" key="11">
    <source>
        <dbReference type="ARBA" id="ARBA00023239"/>
    </source>
</evidence>
<dbReference type="GO" id="GO:0140078">
    <property type="term" value="F:class I DNA-(apurinic or apyrimidinic site) endonuclease activity"/>
    <property type="evidence" value="ECO:0007669"/>
    <property type="project" value="UniProtKB-EC"/>
</dbReference>
<dbReference type="Gene3D" id="3.20.190.10">
    <property type="entry name" value="MutM-like, N-terminal"/>
    <property type="match status" value="1"/>
</dbReference>
<evidence type="ECO:0000256" key="7">
    <source>
        <dbReference type="ARBA" id="ARBA00022801"/>
    </source>
</evidence>
<feature type="active site" description="Proton donor; for beta-elimination activity" evidence="15">
    <location>
        <position position="58"/>
    </location>
</feature>
<keyword evidence="7 15" id="KW-0378">Hydrolase</keyword>
<proteinExistence type="inferred from homology"/>
<evidence type="ECO:0000259" key="16">
    <source>
        <dbReference type="PROSITE" id="PS51066"/>
    </source>
</evidence>
<dbReference type="PROSITE" id="PS51068">
    <property type="entry name" value="FPG_CAT"/>
    <property type="match status" value="1"/>
</dbReference>
<comment type="function">
    <text evidence="15">Involved in base excision repair of DNA damaged by oxidation or by mutagenic agents. Acts as DNA glycosylase that recognizes and removes damaged bases. Has a preference for oxidized purines, such as 7,8-dihydro-8-oxoguanine (8-oxoG). Has AP (apurinic/apyrimidinic) lyase activity and introduces nicks in the DNA strand. Cleaves the DNA backbone by beta-delta elimination to generate a single-strand break at the site of the removed base with both 3'- and 5'-phosphates.</text>
</comment>
<dbReference type="NCBIfam" id="TIGR00577">
    <property type="entry name" value="fpg"/>
    <property type="match status" value="1"/>
</dbReference>